<dbReference type="Pfam" id="PF20803">
    <property type="entry name" value="PaaX_M"/>
    <property type="match status" value="1"/>
</dbReference>
<dbReference type="InterPro" id="IPR036390">
    <property type="entry name" value="WH_DNA-bd_sf"/>
</dbReference>
<dbReference type="Pfam" id="PF07848">
    <property type="entry name" value="PaaX"/>
    <property type="match status" value="1"/>
</dbReference>
<evidence type="ECO:0000259" key="3">
    <source>
        <dbReference type="Pfam" id="PF20803"/>
    </source>
</evidence>
<dbReference type="Proteomes" id="UP000198584">
    <property type="component" value="Unassembled WGS sequence"/>
</dbReference>
<dbReference type="SUPFAM" id="SSF46785">
    <property type="entry name" value="Winged helix' DNA-binding domain"/>
    <property type="match status" value="1"/>
</dbReference>
<evidence type="ECO:0000313" key="5">
    <source>
        <dbReference type="Proteomes" id="UP000198584"/>
    </source>
</evidence>
<dbReference type="STRING" id="571932.SAMN05421743_109163"/>
<sequence>MGMNTRSMIFTLYGDYIRHYGNEIWIGSLISLLKEFGHNEQAVRAAISRMYKQGWVESTKKGNKSYYYLTERGVNRMEEAADRIFKFKPAEWDGKWRMLMYTIPETKRNARDEFRKELVWSGFGAMSTSTWISPNDLEKQVKDLVEKYEIEPFVEFFVSEYKGPNDDAKLVEKCWNLEEINEKYQEFISYYSQKFIIDRNKIQNGEMTDAECFVERTSLVHEYRKFLFVDPGLPEELLPKKWLGNHAASLFSDYYRTLAEPASRFFEQVFKEGNEIKHKDESYNVLDHPLMIEP</sequence>
<dbReference type="GO" id="GO:0006351">
    <property type="term" value="P:DNA-templated transcription"/>
    <property type="evidence" value="ECO:0007669"/>
    <property type="project" value="InterPro"/>
</dbReference>
<dbReference type="PANTHER" id="PTHR30319:SF1">
    <property type="entry name" value="TRANSCRIPTIONAL REPRESSOR PAAX"/>
    <property type="match status" value="1"/>
</dbReference>
<evidence type="ECO:0000259" key="2">
    <source>
        <dbReference type="Pfam" id="PF08223"/>
    </source>
</evidence>
<dbReference type="InterPro" id="IPR013225">
    <property type="entry name" value="PaaX_C"/>
</dbReference>
<dbReference type="AlphaFoldDB" id="A0A1H4ENH7"/>
<feature type="domain" description="Transcriptional repressor PaaX-like central Cas2-like" evidence="3">
    <location>
        <begin position="90"/>
        <end position="171"/>
    </location>
</feature>
<dbReference type="Gene3D" id="3.30.70.2650">
    <property type="match status" value="1"/>
</dbReference>
<protein>
    <submittedName>
        <fullName evidence="4">Phenylacetic acid degradation operon negative regulatory protein</fullName>
    </submittedName>
</protein>
<dbReference type="EMBL" id="FNQR01000009">
    <property type="protein sequence ID" value="SEA86605.1"/>
    <property type="molecule type" value="Genomic_DNA"/>
</dbReference>
<dbReference type="Gene3D" id="1.20.58.1460">
    <property type="match status" value="1"/>
</dbReference>
<feature type="domain" description="Transcriptional repressor PaaX-like N-terminal" evidence="1">
    <location>
        <begin position="5"/>
        <end position="73"/>
    </location>
</feature>
<proteinExistence type="predicted"/>
<feature type="domain" description="Transcriptional repressor PaaX-like C-terminal" evidence="2">
    <location>
        <begin position="175"/>
        <end position="267"/>
    </location>
</feature>
<dbReference type="InterPro" id="IPR036388">
    <property type="entry name" value="WH-like_DNA-bd_sf"/>
</dbReference>
<dbReference type="InterPro" id="IPR012906">
    <property type="entry name" value="PaaX-like_N"/>
</dbReference>
<dbReference type="PIRSF" id="PIRSF020623">
    <property type="entry name" value="PaaX"/>
    <property type="match status" value="1"/>
</dbReference>
<name>A0A1H4ENH7_9BACI</name>
<dbReference type="NCBIfam" id="TIGR02277">
    <property type="entry name" value="PaaX_trns_reg"/>
    <property type="match status" value="1"/>
</dbReference>
<dbReference type="Gene3D" id="1.10.10.10">
    <property type="entry name" value="Winged helix-like DNA-binding domain superfamily/Winged helix DNA-binding domain"/>
    <property type="match status" value="1"/>
</dbReference>
<accession>A0A1H4ENH7</accession>
<evidence type="ECO:0000259" key="1">
    <source>
        <dbReference type="Pfam" id="PF07848"/>
    </source>
</evidence>
<reference evidence="4 5" key="1">
    <citation type="submission" date="2016-10" db="EMBL/GenBank/DDBJ databases">
        <authorList>
            <person name="de Groot N.N."/>
        </authorList>
    </citation>
    <scope>NUCLEOTIDE SEQUENCE [LARGE SCALE GENOMIC DNA]</scope>
    <source>
        <strain evidence="4 5">CCM7597</strain>
    </source>
</reference>
<dbReference type="PANTHER" id="PTHR30319">
    <property type="entry name" value="PHENYLACETIC ACID REGULATOR-RELATED TRANSCRIPTIONAL REPRESSOR"/>
    <property type="match status" value="1"/>
</dbReference>
<keyword evidence="5" id="KW-1185">Reference proteome</keyword>
<evidence type="ECO:0000313" key="4">
    <source>
        <dbReference type="EMBL" id="SEA86605.1"/>
    </source>
</evidence>
<dbReference type="InterPro" id="IPR048846">
    <property type="entry name" value="PaaX-like_central"/>
</dbReference>
<organism evidence="4 5">
    <name type="scientific">Thalassobacillus cyri</name>
    <dbReference type="NCBI Taxonomy" id="571932"/>
    <lineage>
        <taxon>Bacteria</taxon>
        <taxon>Bacillati</taxon>
        <taxon>Bacillota</taxon>
        <taxon>Bacilli</taxon>
        <taxon>Bacillales</taxon>
        <taxon>Bacillaceae</taxon>
        <taxon>Thalassobacillus</taxon>
    </lineage>
</organism>
<dbReference type="Pfam" id="PF08223">
    <property type="entry name" value="PaaX_C"/>
    <property type="match status" value="1"/>
</dbReference>
<dbReference type="InterPro" id="IPR011965">
    <property type="entry name" value="PaaX_trns_reg"/>
</dbReference>
<gene>
    <name evidence="4" type="ORF">SAMN05421743_109163</name>
</gene>